<name>A0A7Y6MZW1_9BURK</name>
<evidence type="ECO:0000313" key="2">
    <source>
        <dbReference type="Proteomes" id="UP000594380"/>
    </source>
</evidence>
<accession>A0A7Y6MZW1</accession>
<dbReference type="EMBL" id="JAALDK010000001">
    <property type="protein sequence ID" value="NUY00451.1"/>
    <property type="molecule type" value="Genomic_DNA"/>
</dbReference>
<proteinExistence type="predicted"/>
<evidence type="ECO:0000313" key="1">
    <source>
        <dbReference type="EMBL" id="NUY00451.1"/>
    </source>
</evidence>
<dbReference type="Proteomes" id="UP000594380">
    <property type="component" value="Unassembled WGS sequence"/>
</dbReference>
<gene>
    <name evidence="1" type="ORF">G5S42_12235</name>
</gene>
<protein>
    <recommendedName>
        <fullName evidence="3">SAF domain-containing protein</fullName>
    </recommendedName>
</protein>
<sequence length="58" mass="6294">MPTTLKSAATPTLAAHAATTDPIIRLHPDDDVVIARDQLVAGMRVGDDVKVDAHRRRH</sequence>
<comment type="caution">
    <text evidence="1">The sequence shown here is derived from an EMBL/GenBank/DDBJ whole genome shotgun (WGS) entry which is preliminary data.</text>
</comment>
<dbReference type="AlphaFoldDB" id="A0A7Y6MZW1"/>
<dbReference type="RefSeq" id="WP_176106960.1">
    <property type="nucleotide sequence ID" value="NZ_JAALDK010000001.1"/>
</dbReference>
<reference evidence="1 2" key="1">
    <citation type="submission" date="2020-02" db="EMBL/GenBank/DDBJ databases">
        <title>Paraburkholderia simonii sp. nov. and Paraburkholderia youngii sp. nov. Brazilian and Mexican Mimosa-associated rhizobia.</title>
        <authorList>
            <person name="Mavima L."/>
            <person name="Beukes C.W."/>
            <person name="Chan W.Y."/>
            <person name="Palmer M."/>
            <person name="De Meyer S.E."/>
            <person name="James E.K."/>
            <person name="Venter S.N."/>
            <person name="Steenkamp E.T."/>
        </authorList>
    </citation>
    <scope>NUCLEOTIDE SEQUENCE [LARGE SCALE GENOMIC DNA]</scope>
    <source>
        <strain evidence="1 2">JPY169</strain>
    </source>
</reference>
<organism evidence="1 2">
    <name type="scientific">Paraburkholderia youngii</name>
    <dbReference type="NCBI Taxonomy" id="2782701"/>
    <lineage>
        <taxon>Bacteria</taxon>
        <taxon>Pseudomonadati</taxon>
        <taxon>Pseudomonadota</taxon>
        <taxon>Betaproteobacteria</taxon>
        <taxon>Burkholderiales</taxon>
        <taxon>Burkholderiaceae</taxon>
        <taxon>Paraburkholderia</taxon>
    </lineage>
</organism>
<evidence type="ECO:0008006" key="3">
    <source>
        <dbReference type="Google" id="ProtNLM"/>
    </source>
</evidence>
<dbReference type="GeneID" id="301101102"/>